<dbReference type="Proteomes" id="UP000188320">
    <property type="component" value="Unassembled WGS sequence"/>
</dbReference>
<organism evidence="1 2">
    <name type="scientific">Zancudomyces culisetae</name>
    <name type="common">Gut fungus</name>
    <name type="synonym">Smittium culisetae</name>
    <dbReference type="NCBI Taxonomy" id="1213189"/>
    <lineage>
        <taxon>Eukaryota</taxon>
        <taxon>Fungi</taxon>
        <taxon>Fungi incertae sedis</taxon>
        <taxon>Zoopagomycota</taxon>
        <taxon>Kickxellomycotina</taxon>
        <taxon>Harpellomycetes</taxon>
        <taxon>Harpellales</taxon>
        <taxon>Legeriomycetaceae</taxon>
        <taxon>Zancudomyces</taxon>
    </lineage>
</organism>
<sequence length="90" mass="9841">MSKQILESVNPDLVVSGDDHDSCVVKQWNGEKLIEEHTVGAFGWASGIPRPAINAAARPDGHIQDVLVEFGWLDSDCVGSKYIYVQKAKC</sequence>
<dbReference type="AlphaFoldDB" id="A0A1R1PPP2"/>
<evidence type="ECO:0000313" key="1">
    <source>
        <dbReference type="EMBL" id="OMH82920.1"/>
    </source>
</evidence>
<keyword evidence="2" id="KW-1185">Reference proteome</keyword>
<gene>
    <name evidence="1" type="ORF">AX774_g3597</name>
</gene>
<dbReference type="OrthoDB" id="5977743at2759"/>
<evidence type="ECO:0000313" key="2">
    <source>
        <dbReference type="Proteomes" id="UP000188320"/>
    </source>
</evidence>
<reference evidence="2" key="1">
    <citation type="submission" date="2017-01" db="EMBL/GenBank/DDBJ databases">
        <authorList>
            <person name="Wang Y."/>
            <person name="White M."/>
            <person name="Kvist S."/>
            <person name="Moncalvo J.-M."/>
        </authorList>
    </citation>
    <scope>NUCLEOTIDE SEQUENCE [LARGE SCALE GENOMIC DNA]</scope>
    <source>
        <strain evidence="2">COL-18-3</strain>
    </source>
</reference>
<protein>
    <submittedName>
        <fullName evidence="1">Uncharacterized protein</fullName>
    </submittedName>
</protein>
<accession>A0A1R1PPP2</accession>
<name>A0A1R1PPP2_ZANCU</name>
<comment type="caution">
    <text evidence="1">The sequence shown here is derived from an EMBL/GenBank/DDBJ whole genome shotgun (WGS) entry which is preliminary data.</text>
</comment>
<dbReference type="EMBL" id="LSSK01000563">
    <property type="protein sequence ID" value="OMH82920.1"/>
    <property type="molecule type" value="Genomic_DNA"/>
</dbReference>
<proteinExistence type="predicted"/>